<dbReference type="SUPFAM" id="SSF48726">
    <property type="entry name" value="Immunoglobulin"/>
    <property type="match status" value="4"/>
</dbReference>
<dbReference type="PROSITE" id="PS50835">
    <property type="entry name" value="IG_LIKE"/>
    <property type="match status" value="2"/>
</dbReference>
<dbReference type="InterPro" id="IPR013783">
    <property type="entry name" value="Ig-like_fold"/>
</dbReference>
<gene>
    <name evidence="6" type="ORF">NQ314_016315</name>
</gene>
<dbReference type="CDD" id="cd00099">
    <property type="entry name" value="IgV"/>
    <property type="match status" value="1"/>
</dbReference>
<evidence type="ECO:0000256" key="4">
    <source>
        <dbReference type="ARBA" id="ARBA00023157"/>
    </source>
</evidence>
<keyword evidence="3" id="KW-0597">Phosphoprotein</keyword>
<evidence type="ECO:0000313" key="6">
    <source>
        <dbReference type="EMBL" id="KAJ8930894.1"/>
    </source>
</evidence>
<evidence type="ECO:0000259" key="5">
    <source>
        <dbReference type="PROSITE" id="PS50835"/>
    </source>
</evidence>
<proteinExistence type="predicted"/>
<evidence type="ECO:0000256" key="2">
    <source>
        <dbReference type="ARBA" id="ARBA00022490"/>
    </source>
</evidence>
<dbReference type="InterPro" id="IPR007110">
    <property type="entry name" value="Ig-like_dom"/>
</dbReference>
<dbReference type="PANTHER" id="PTHR35971">
    <property type="entry name" value="SI:DKEY-31G6.6"/>
    <property type="match status" value="1"/>
</dbReference>
<dbReference type="InterPro" id="IPR003599">
    <property type="entry name" value="Ig_sub"/>
</dbReference>
<organism evidence="6 7">
    <name type="scientific">Rhamnusium bicolor</name>
    <dbReference type="NCBI Taxonomy" id="1586634"/>
    <lineage>
        <taxon>Eukaryota</taxon>
        <taxon>Metazoa</taxon>
        <taxon>Ecdysozoa</taxon>
        <taxon>Arthropoda</taxon>
        <taxon>Hexapoda</taxon>
        <taxon>Insecta</taxon>
        <taxon>Pterygota</taxon>
        <taxon>Neoptera</taxon>
        <taxon>Endopterygota</taxon>
        <taxon>Coleoptera</taxon>
        <taxon>Polyphaga</taxon>
        <taxon>Cucujiformia</taxon>
        <taxon>Chrysomeloidea</taxon>
        <taxon>Cerambycidae</taxon>
        <taxon>Lepturinae</taxon>
        <taxon>Rhagiini</taxon>
        <taxon>Rhamnusium</taxon>
    </lineage>
</organism>
<evidence type="ECO:0000313" key="7">
    <source>
        <dbReference type="Proteomes" id="UP001162156"/>
    </source>
</evidence>
<evidence type="ECO:0000256" key="3">
    <source>
        <dbReference type="ARBA" id="ARBA00022553"/>
    </source>
</evidence>
<dbReference type="InterPro" id="IPR003598">
    <property type="entry name" value="Ig_sub2"/>
</dbReference>
<protein>
    <recommendedName>
        <fullName evidence="5">Ig-like domain-containing protein</fullName>
    </recommendedName>
</protein>
<dbReference type="Pfam" id="PF07679">
    <property type="entry name" value="I-set"/>
    <property type="match status" value="3"/>
</dbReference>
<dbReference type="Proteomes" id="UP001162156">
    <property type="component" value="Unassembled WGS sequence"/>
</dbReference>
<evidence type="ECO:0000256" key="1">
    <source>
        <dbReference type="ARBA" id="ARBA00004496"/>
    </source>
</evidence>
<feature type="domain" description="Ig-like" evidence="5">
    <location>
        <begin position="54"/>
        <end position="145"/>
    </location>
</feature>
<dbReference type="Gene3D" id="2.60.40.10">
    <property type="entry name" value="Immunoglobulins"/>
    <property type="match status" value="4"/>
</dbReference>
<dbReference type="FunFam" id="2.60.40.10:FF:000935">
    <property type="entry name" value="Uncharacterized protein, isoform I"/>
    <property type="match status" value="1"/>
</dbReference>
<dbReference type="InterPro" id="IPR013098">
    <property type="entry name" value="Ig_I-set"/>
</dbReference>
<dbReference type="PANTHER" id="PTHR35971:SF5">
    <property type="entry name" value="OBSCURIN LIKE CYTOSKELETAL ADAPTOR 1"/>
    <property type="match status" value="1"/>
</dbReference>
<dbReference type="GO" id="GO:0005737">
    <property type="term" value="C:cytoplasm"/>
    <property type="evidence" value="ECO:0007669"/>
    <property type="project" value="UniProtKB-SubCell"/>
</dbReference>
<dbReference type="InterPro" id="IPR052385">
    <property type="entry name" value="Obscurin/Obscurin-like_Reg"/>
</dbReference>
<accession>A0AAV8WW17</accession>
<dbReference type="SMART" id="SM00408">
    <property type="entry name" value="IGc2"/>
    <property type="match status" value="2"/>
</dbReference>
<keyword evidence="4" id="KW-1015">Disulfide bond</keyword>
<keyword evidence="2" id="KW-0963">Cytoplasm</keyword>
<comment type="subcellular location">
    <subcellularLocation>
        <location evidence="1">Cytoplasm</location>
    </subcellularLocation>
</comment>
<keyword evidence="7" id="KW-1185">Reference proteome</keyword>
<dbReference type="InterPro" id="IPR036179">
    <property type="entry name" value="Ig-like_dom_sf"/>
</dbReference>
<dbReference type="SMART" id="SM00409">
    <property type="entry name" value="IG"/>
    <property type="match status" value="3"/>
</dbReference>
<reference evidence="6" key="1">
    <citation type="journal article" date="2023" name="Insect Mol. Biol.">
        <title>Genome sequencing provides insights into the evolution of gene families encoding plant cell wall-degrading enzymes in longhorned beetles.</title>
        <authorList>
            <person name="Shin N.R."/>
            <person name="Okamura Y."/>
            <person name="Kirsch R."/>
            <person name="Pauchet Y."/>
        </authorList>
    </citation>
    <scope>NUCLEOTIDE SEQUENCE</scope>
    <source>
        <strain evidence="6">RBIC_L_NR</strain>
    </source>
</reference>
<comment type="caution">
    <text evidence="6">The sequence shown here is derived from an EMBL/GenBank/DDBJ whole genome shotgun (WGS) entry which is preliminary data.</text>
</comment>
<sequence>MAELFPGSKYKFKNENDTYQLIIANPKVDDTGKYTIEIGGVHCTGFLTVEEPDPCYSFTKALKKKYDGYTKHEVELSCTVSNSLAIVGWYKGEVKLEDNDRFSISKDISGVCRLTIKSAEFEDAGDYSCRLEKQTDKTATKVTIVEYPYKFVKVLKHQQHVEKENITLVCELNDAGGEVKWFKGDQEIKPDKRLVISKDGRKRKLVIKDAKVTDAGMFSCVSNADKTEAELVVNYLNRFNKKLKDTVAVEREKLVLDIELQDQTAPAEWTFNGQPIVPSDRIEIKNLGGGKHQLIFNSLEMEDDGEIKCESGKMESSMILTVKKGESKPIIDFPSTFEAPASKPIVIEVPYKSKLQIHVHS</sequence>
<feature type="domain" description="Ig-like" evidence="5">
    <location>
        <begin position="148"/>
        <end position="232"/>
    </location>
</feature>
<name>A0AAV8WW17_9CUCU</name>
<dbReference type="FunFam" id="2.60.40.10:FF:000876">
    <property type="entry name" value="Uncharacterized protein, isoform H"/>
    <property type="match status" value="1"/>
</dbReference>
<dbReference type="EMBL" id="JANEYF010004530">
    <property type="protein sequence ID" value="KAJ8930894.1"/>
    <property type="molecule type" value="Genomic_DNA"/>
</dbReference>
<dbReference type="AlphaFoldDB" id="A0AAV8WW17"/>